<dbReference type="Proteomes" id="UP001623661">
    <property type="component" value="Unassembled WGS sequence"/>
</dbReference>
<keyword evidence="2" id="KW-1185">Reference proteome</keyword>
<evidence type="ECO:0000313" key="2">
    <source>
        <dbReference type="Proteomes" id="UP001623661"/>
    </source>
</evidence>
<comment type="caution">
    <text evidence="1">The sequence shown here is derived from an EMBL/GenBank/DDBJ whole genome shotgun (WGS) entry which is preliminary data.</text>
</comment>
<proteinExistence type="predicted"/>
<dbReference type="RefSeq" id="WP_406765596.1">
    <property type="nucleotide sequence ID" value="NZ_JBJHZY010000002.1"/>
</dbReference>
<name>A0ABW8TVE7_9CLOT</name>
<evidence type="ECO:0000313" key="1">
    <source>
        <dbReference type="EMBL" id="MFL0268975.1"/>
    </source>
</evidence>
<dbReference type="EMBL" id="JBJHZY010000002">
    <property type="protein sequence ID" value="MFL0268975.1"/>
    <property type="molecule type" value="Genomic_DNA"/>
</dbReference>
<reference evidence="1 2" key="1">
    <citation type="submission" date="2024-11" db="EMBL/GenBank/DDBJ databases">
        <authorList>
            <person name="Heng Y.C."/>
            <person name="Lim A.C.H."/>
            <person name="Lee J.K.Y."/>
            <person name="Kittelmann S."/>
        </authorList>
    </citation>
    <scope>NUCLEOTIDE SEQUENCE [LARGE SCALE GENOMIC DNA]</scope>
    <source>
        <strain evidence="1 2">WILCCON 0202</strain>
    </source>
</reference>
<organism evidence="1 2">
    <name type="scientific">Candidatus Clostridium radicumherbarum</name>
    <dbReference type="NCBI Taxonomy" id="3381662"/>
    <lineage>
        <taxon>Bacteria</taxon>
        <taxon>Bacillati</taxon>
        <taxon>Bacillota</taxon>
        <taxon>Clostridia</taxon>
        <taxon>Eubacteriales</taxon>
        <taxon>Clostridiaceae</taxon>
        <taxon>Clostridium</taxon>
    </lineage>
</organism>
<accession>A0ABW8TVE7</accession>
<sequence>MELVLLIIIFGPLILFEVLVGPKICNRKIYNHINDLGGQVLDIEKLSMREKLYCVNYSLNGKTEKAIVRFDIFYEDMWK</sequence>
<protein>
    <submittedName>
        <fullName evidence="1">Uncharacterized protein</fullName>
    </submittedName>
</protein>
<gene>
    <name evidence="1" type="ORF">ACJDUH_12830</name>
</gene>